<evidence type="ECO:0000313" key="3">
    <source>
        <dbReference type="EMBL" id="USI73938.1"/>
    </source>
</evidence>
<evidence type="ECO:0000256" key="2">
    <source>
        <dbReference type="SAM" id="MobiDB-lite"/>
    </source>
</evidence>
<accession>A0ABY4XAN9</accession>
<keyword evidence="1" id="KW-0233">DNA recombination</keyword>
<protein>
    <recommendedName>
        <fullName evidence="5">RNA-dependent RNA polymerase</fullName>
    </recommendedName>
</protein>
<evidence type="ECO:0008006" key="5">
    <source>
        <dbReference type="Google" id="ProtNLM"/>
    </source>
</evidence>
<reference evidence="3" key="1">
    <citation type="journal article" date="2022" name="Toxins">
        <title>Genomic Analysis of Sphingopyxis sp. USTB-05 for Biodegrading Cyanobacterial Hepatotoxins.</title>
        <authorList>
            <person name="Liu C."/>
            <person name="Xu Q."/>
            <person name="Zhao Z."/>
            <person name="Zhang H."/>
            <person name="Liu X."/>
            <person name="Yin C."/>
            <person name="Liu Y."/>
            <person name="Yan H."/>
        </authorList>
    </citation>
    <scope>NUCLEOTIDE SEQUENCE</scope>
    <source>
        <strain evidence="3">NBD5</strain>
    </source>
</reference>
<keyword evidence="4" id="KW-1185">Reference proteome</keyword>
<dbReference type="Gene3D" id="1.10.443.10">
    <property type="entry name" value="Intergrase catalytic core"/>
    <property type="match status" value="1"/>
</dbReference>
<dbReference type="EMBL" id="CP084930">
    <property type="protein sequence ID" value="USI73938.1"/>
    <property type="molecule type" value="Genomic_DNA"/>
</dbReference>
<sequence length="1037" mass="116234">MFRTVSNESPGAAAEHGSRRSDLKSGISHVTLEATAPAGGVAALEAANDMVGAPESREAVGSEHPLALSFEAALENAPGQIERIFIQDLQDLAKERIAINWGHYGPCFRSVLDLIGMDAELAQAHPQLQMLLIRLSHHLHRAPALYGRKQAPKNAKTTSFIAIVRAKLDALPHGTLIPAFGQNGTRVSWAGLSELLGLPLVELSRHVQAKREVLDRVADGRLRLGKRFVDTSTRGVARRKDRARLIKVIEGYGAKGVPIPMQGLARRMFDFDRLLDEAGIKNARMRDAFKRDQNVRKVLRQVSAKIGSEHPADRKLPVITFSELVERGRQVATARYRETHPTGEPNGPKEIAYVRNEISPLKRTMEVNGWTEATNAEEVLLGARAEVSIAKAAEGLEGGARFFHASVQRWRSLLASMADFASSQLNFAARLGAGIKRKDVSIREFAKQCGVPYDAMLRWVNDRALPSFLEVHHVHRIEDRLGYKRGLLVELLGPLRTGRNTTSRKTIKMGDGRIVELRKYIRYLPAGALAWDEERLRLAVERADRTHFGAQTLNTVRQKKVSQLTRERGPLDRSAPIFEEWRHLVTFKTTLNDPLRIQHPKYEWRTQSTIDKNKNHTMDFARWAMTPQSEGGLGLRADQVSMNLFLNPNVVNKYVIDRTKRFVHLTLDGKEIGPILGGTEFGFLGFVKSLLDPELGFIVQSPHEIAPIQEIDVEFRIAHLVTVGNDIAIEEDDDAPLFKVIDAKLVAAASVGLKAVVKVTHAKVSSLAGKVERHYKMIRDPHALVGPILRHDTPVGCIVHMVVDALDRAPSLERAPMQHAREYRNAVVMLLLVTAVFRSGTLRNLTYRADGTGNLTRTPEGWDLRVEASLFKNGFCEWLFGPTWRRRDYERALGHWGRLTEIIDYYIETCRPILLKGRQSDLLFPTAQTAASWSHKTFNTVVTNWTRMWSVPNERFGTGMQNVLPFGPHAIRDIVATHIVLHFTDESRWELASAVLGTGVDVVKKRYAFVEAKRELMKVDPMYAMAFAQGFSGDFKY</sequence>
<dbReference type="SUPFAM" id="SSF56349">
    <property type="entry name" value="DNA breaking-rejoining enzymes"/>
    <property type="match status" value="1"/>
</dbReference>
<dbReference type="RefSeq" id="WP_252167746.1">
    <property type="nucleotide sequence ID" value="NZ_CP084930.1"/>
</dbReference>
<evidence type="ECO:0000256" key="1">
    <source>
        <dbReference type="ARBA" id="ARBA00023172"/>
    </source>
</evidence>
<organism evidence="3 4">
    <name type="scientific">Sphingomonas morindae</name>
    <dbReference type="NCBI Taxonomy" id="1541170"/>
    <lineage>
        <taxon>Bacteria</taxon>
        <taxon>Pseudomonadati</taxon>
        <taxon>Pseudomonadota</taxon>
        <taxon>Alphaproteobacteria</taxon>
        <taxon>Sphingomonadales</taxon>
        <taxon>Sphingomonadaceae</taxon>
        <taxon>Sphingomonas</taxon>
    </lineage>
</organism>
<dbReference type="InterPro" id="IPR011010">
    <property type="entry name" value="DNA_brk_join_enz"/>
</dbReference>
<gene>
    <name evidence="3" type="ORF">LHA26_05585</name>
</gene>
<evidence type="ECO:0000313" key="4">
    <source>
        <dbReference type="Proteomes" id="UP001056937"/>
    </source>
</evidence>
<dbReference type="InterPro" id="IPR013762">
    <property type="entry name" value="Integrase-like_cat_sf"/>
</dbReference>
<dbReference type="Proteomes" id="UP001056937">
    <property type="component" value="Chromosome 1"/>
</dbReference>
<proteinExistence type="predicted"/>
<name>A0ABY4XAN9_9SPHN</name>
<feature type="region of interest" description="Disordered" evidence="2">
    <location>
        <begin position="1"/>
        <end position="22"/>
    </location>
</feature>